<feature type="region of interest" description="Disordered" evidence="2">
    <location>
        <begin position="128"/>
        <end position="188"/>
    </location>
</feature>
<name>A0AA38HP89_9CUCU</name>
<dbReference type="InterPro" id="IPR008978">
    <property type="entry name" value="HSP20-like_chaperone"/>
</dbReference>
<keyword evidence="5" id="KW-1185">Reference proteome</keyword>
<evidence type="ECO:0000256" key="2">
    <source>
        <dbReference type="SAM" id="MobiDB-lite"/>
    </source>
</evidence>
<evidence type="ECO:0000313" key="5">
    <source>
        <dbReference type="Proteomes" id="UP001168821"/>
    </source>
</evidence>
<proteinExistence type="inferred from homology"/>
<dbReference type="CDD" id="cd06465">
    <property type="entry name" value="p23_hB-ind1_like"/>
    <property type="match status" value="1"/>
</dbReference>
<feature type="domain" description="CS" evidence="3">
    <location>
        <begin position="23"/>
        <end position="110"/>
    </location>
</feature>
<organism evidence="4 5">
    <name type="scientific">Zophobas morio</name>
    <dbReference type="NCBI Taxonomy" id="2755281"/>
    <lineage>
        <taxon>Eukaryota</taxon>
        <taxon>Metazoa</taxon>
        <taxon>Ecdysozoa</taxon>
        <taxon>Arthropoda</taxon>
        <taxon>Hexapoda</taxon>
        <taxon>Insecta</taxon>
        <taxon>Pterygota</taxon>
        <taxon>Neoptera</taxon>
        <taxon>Endopterygota</taxon>
        <taxon>Coleoptera</taxon>
        <taxon>Polyphaga</taxon>
        <taxon>Cucujiformia</taxon>
        <taxon>Tenebrionidae</taxon>
        <taxon>Zophobas</taxon>
    </lineage>
</organism>
<dbReference type="GO" id="GO:0051131">
    <property type="term" value="P:chaperone-mediated protein complex assembly"/>
    <property type="evidence" value="ECO:0007669"/>
    <property type="project" value="TreeGrafter"/>
</dbReference>
<evidence type="ECO:0000259" key="3">
    <source>
        <dbReference type="PROSITE" id="PS51203"/>
    </source>
</evidence>
<evidence type="ECO:0000256" key="1">
    <source>
        <dbReference type="ARBA" id="ARBA00025733"/>
    </source>
</evidence>
<dbReference type="InterPro" id="IPR045250">
    <property type="entry name" value="p23-like"/>
</dbReference>
<feature type="compositionally biased region" description="Acidic residues" evidence="2">
    <location>
        <begin position="156"/>
        <end position="171"/>
    </location>
</feature>
<comment type="similarity">
    <text evidence="1">Belongs to the p23/wos2 family.</text>
</comment>
<dbReference type="PANTHER" id="PTHR22932">
    <property type="entry name" value="TELOMERASE-BINDING PROTEIN P23 HSP90 CO-CHAPERONE"/>
    <property type="match status" value="1"/>
</dbReference>
<reference evidence="4" key="1">
    <citation type="journal article" date="2023" name="G3 (Bethesda)">
        <title>Whole genome assemblies of Zophobas morio and Tenebrio molitor.</title>
        <authorList>
            <person name="Kaur S."/>
            <person name="Stinson S.A."/>
            <person name="diCenzo G.C."/>
        </authorList>
    </citation>
    <scope>NUCLEOTIDE SEQUENCE</scope>
    <source>
        <strain evidence="4">QUZm001</strain>
    </source>
</reference>
<dbReference type="SUPFAM" id="SSF49764">
    <property type="entry name" value="HSP20-like chaperones"/>
    <property type="match status" value="1"/>
</dbReference>
<dbReference type="Gene3D" id="2.60.40.790">
    <property type="match status" value="1"/>
</dbReference>
<evidence type="ECO:0000313" key="4">
    <source>
        <dbReference type="EMBL" id="KAJ3636304.1"/>
    </source>
</evidence>
<dbReference type="Pfam" id="PF04969">
    <property type="entry name" value="CS"/>
    <property type="match status" value="1"/>
</dbReference>
<dbReference type="AlphaFoldDB" id="A0AA38HP89"/>
<dbReference type="GO" id="GO:0051087">
    <property type="term" value="F:protein-folding chaperone binding"/>
    <property type="evidence" value="ECO:0007669"/>
    <property type="project" value="TreeGrafter"/>
</dbReference>
<protein>
    <recommendedName>
        <fullName evidence="3">CS domain-containing protein</fullName>
    </recommendedName>
</protein>
<dbReference type="Proteomes" id="UP001168821">
    <property type="component" value="Unassembled WGS sequence"/>
</dbReference>
<dbReference type="EMBL" id="JALNTZ010000269">
    <property type="protein sequence ID" value="KAJ3636304.1"/>
    <property type="molecule type" value="Genomic_DNA"/>
</dbReference>
<sequence length="188" mass="21505">MGTYIFWTSSSGRSGISGHTLNALQLVQKWAQDKRSVFLTVNLPDIKDEKVGLSENKVTFEGKSKDALWTNELELYGTIIKDKSVIEKSDRKLTFTLAKEDTEKFWPRLLKGNKRHHWLSTDFSKWKDEDESDEDDKFGGMDFSSMMNDSSGRDYDMEDDDQELENSSDEEPAVKESNEEAPEAATEV</sequence>
<gene>
    <name evidence="4" type="ORF">Zmor_008970</name>
</gene>
<dbReference type="GO" id="GO:0051879">
    <property type="term" value="F:Hsp90 protein binding"/>
    <property type="evidence" value="ECO:0007669"/>
    <property type="project" value="InterPro"/>
</dbReference>
<dbReference type="GO" id="GO:0005634">
    <property type="term" value="C:nucleus"/>
    <property type="evidence" value="ECO:0007669"/>
    <property type="project" value="TreeGrafter"/>
</dbReference>
<accession>A0AA38HP89</accession>
<dbReference type="GO" id="GO:0005829">
    <property type="term" value="C:cytosol"/>
    <property type="evidence" value="ECO:0007669"/>
    <property type="project" value="TreeGrafter"/>
</dbReference>
<dbReference type="InterPro" id="IPR007052">
    <property type="entry name" value="CS_dom"/>
</dbReference>
<dbReference type="GO" id="GO:0006457">
    <property type="term" value="P:protein folding"/>
    <property type="evidence" value="ECO:0007669"/>
    <property type="project" value="TreeGrafter"/>
</dbReference>
<comment type="caution">
    <text evidence="4">The sequence shown here is derived from an EMBL/GenBank/DDBJ whole genome shotgun (WGS) entry which is preliminary data.</text>
</comment>
<dbReference type="PANTHER" id="PTHR22932:SF1">
    <property type="entry name" value="CO-CHAPERONE PROTEIN DAF-41"/>
    <property type="match status" value="1"/>
</dbReference>
<dbReference type="PROSITE" id="PS51203">
    <property type="entry name" value="CS"/>
    <property type="match status" value="1"/>
</dbReference>